<evidence type="ECO:0000256" key="1">
    <source>
        <dbReference type="SAM" id="MobiDB-lite"/>
    </source>
</evidence>
<reference evidence="2" key="1">
    <citation type="submission" date="2014-09" db="EMBL/GenBank/DDBJ databases">
        <authorList>
            <person name="Magalhaes I.L.F."/>
            <person name="Oliveira U."/>
            <person name="Santos F.R."/>
            <person name="Vidigal T.H.D.A."/>
            <person name="Brescovit A.D."/>
            <person name="Santos A.J."/>
        </authorList>
    </citation>
    <scope>NUCLEOTIDE SEQUENCE</scope>
    <source>
        <tissue evidence="2">Shoot tissue taken approximately 20 cm above the soil surface</tissue>
    </source>
</reference>
<proteinExistence type="predicted"/>
<dbReference type="EMBL" id="GBRH01271879">
    <property type="protein sequence ID" value="JAD26016.1"/>
    <property type="molecule type" value="Transcribed_RNA"/>
</dbReference>
<feature type="compositionally biased region" description="Basic and acidic residues" evidence="1">
    <location>
        <begin position="22"/>
        <end position="34"/>
    </location>
</feature>
<evidence type="ECO:0000313" key="2">
    <source>
        <dbReference type="EMBL" id="JAD26016.1"/>
    </source>
</evidence>
<accession>A0A0A8YJ27</accession>
<sequence>MASSWEVAYWHGGTGAYGGEQWRGEDRDEEHGWW</sequence>
<organism evidence="2">
    <name type="scientific">Arundo donax</name>
    <name type="common">Giant reed</name>
    <name type="synonym">Donax arundinaceus</name>
    <dbReference type="NCBI Taxonomy" id="35708"/>
    <lineage>
        <taxon>Eukaryota</taxon>
        <taxon>Viridiplantae</taxon>
        <taxon>Streptophyta</taxon>
        <taxon>Embryophyta</taxon>
        <taxon>Tracheophyta</taxon>
        <taxon>Spermatophyta</taxon>
        <taxon>Magnoliopsida</taxon>
        <taxon>Liliopsida</taxon>
        <taxon>Poales</taxon>
        <taxon>Poaceae</taxon>
        <taxon>PACMAD clade</taxon>
        <taxon>Arundinoideae</taxon>
        <taxon>Arundineae</taxon>
        <taxon>Arundo</taxon>
    </lineage>
</organism>
<feature type="region of interest" description="Disordered" evidence="1">
    <location>
        <begin position="11"/>
        <end position="34"/>
    </location>
</feature>
<dbReference type="AlphaFoldDB" id="A0A0A8YJ27"/>
<reference evidence="2" key="2">
    <citation type="journal article" date="2015" name="Data Brief">
        <title>Shoot transcriptome of the giant reed, Arundo donax.</title>
        <authorList>
            <person name="Barrero R.A."/>
            <person name="Guerrero F.D."/>
            <person name="Moolhuijzen P."/>
            <person name="Goolsby J.A."/>
            <person name="Tidwell J."/>
            <person name="Bellgard S.E."/>
            <person name="Bellgard M.I."/>
        </authorList>
    </citation>
    <scope>NUCLEOTIDE SEQUENCE</scope>
    <source>
        <tissue evidence="2">Shoot tissue taken approximately 20 cm above the soil surface</tissue>
    </source>
</reference>
<protein>
    <submittedName>
        <fullName evidence="2">Uncharacterized protein</fullName>
    </submittedName>
</protein>
<name>A0A0A8YJ27_ARUDO</name>